<dbReference type="Proteomes" id="UP000248584">
    <property type="component" value="Unassembled WGS sequence"/>
</dbReference>
<name>A0ABX5PUP6_9FLAO</name>
<comment type="caution">
    <text evidence="2">The sequence shown here is derived from an EMBL/GenBank/DDBJ whole genome shotgun (WGS) entry which is preliminary data.</text>
</comment>
<reference evidence="2 3" key="1">
    <citation type="submission" date="2018-06" db="EMBL/GenBank/DDBJ databases">
        <title>Genomic Encyclopedia of Archaeal and Bacterial Type Strains, Phase II (KMG-II): from individual species to whole genera.</title>
        <authorList>
            <person name="Goeker M."/>
        </authorList>
    </citation>
    <scope>NUCLEOTIDE SEQUENCE [LARGE SCALE GENOMIC DNA]</scope>
    <source>
        <strain evidence="2 3">DSM 17205</strain>
    </source>
</reference>
<evidence type="ECO:0008006" key="4">
    <source>
        <dbReference type="Google" id="ProtNLM"/>
    </source>
</evidence>
<gene>
    <name evidence="2" type="ORF">LX97_03146</name>
</gene>
<evidence type="ECO:0000256" key="1">
    <source>
        <dbReference type="SAM" id="SignalP"/>
    </source>
</evidence>
<keyword evidence="1" id="KW-0732">Signal</keyword>
<dbReference type="EMBL" id="QKZR01000007">
    <property type="protein sequence ID" value="PZX37124.1"/>
    <property type="molecule type" value="Genomic_DNA"/>
</dbReference>
<proteinExistence type="predicted"/>
<dbReference type="RefSeq" id="WP_015363555.1">
    <property type="nucleotide sequence ID" value="NZ_QKZR01000007.1"/>
</dbReference>
<accession>A0ABX5PUP6</accession>
<evidence type="ECO:0000313" key="2">
    <source>
        <dbReference type="EMBL" id="PZX37124.1"/>
    </source>
</evidence>
<feature type="signal peptide" evidence="1">
    <location>
        <begin position="1"/>
        <end position="20"/>
    </location>
</feature>
<dbReference type="Pfam" id="PF20113">
    <property type="entry name" value="DUF6503"/>
    <property type="match status" value="1"/>
</dbReference>
<keyword evidence="3" id="KW-1185">Reference proteome</keyword>
<protein>
    <recommendedName>
        <fullName evidence="4">Heat shock protein 90</fullName>
    </recommendedName>
</protein>
<evidence type="ECO:0000313" key="3">
    <source>
        <dbReference type="Proteomes" id="UP000248584"/>
    </source>
</evidence>
<feature type="chain" id="PRO_5047348372" description="Heat shock protein 90" evidence="1">
    <location>
        <begin position="21"/>
        <end position="274"/>
    </location>
</feature>
<sequence length="274" mass="31083">MKKVSLLFVILILFAACKEATTDKVLKEETSEKTEINENATNNAFTQSMEEAHQKEAFLKNDAVQYDFQVSFGGNVLLDAKITQKTDGSMVRIDNQDGTVILADQDEVFSSPEIADNSMTRFHAYTWSYFFALPYKLNDPGTQWSDEKNLTFGEQQYPTSKLTFENGVGDTSDDWYVVYKNPSSNVLEGVAYIVSYGKGVEKAEEEPHFAKYNDYDMMEGIPVSTNWTFHNWNKEEGFTDQIGKASIKNVNFLDDASIMFEQNEEMVAVPMPTE</sequence>
<dbReference type="PROSITE" id="PS51257">
    <property type="entry name" value="PROKAR_LIPOPROTEIN"/>
    <property type="match status" value="1"/>
</dbReference>
<dbReference type="InterPro" id="IPR045444">
    <property type="entry name" value="DUF6503"/>
</dbReference>
<organism evidence="2 3">
    <name type="scientific">Nonlabens dokdonensis</name>
    <dbReference type="NCBI Taxonomy" id="328515"/>
    <lineage>
        <taxon>Bacteria</taxon>
        <taxon>Pseudomonadati</taxon>
        <taxon>Bacteroidota</taxon>
        <taxon>Flavobacteriia</taxon>
        <taxon>Flavobacteriales</taxon>
        <taxon>Flavobacteriaceae</taxon>
        <taxon>Nonlabens</taxon>
    </lineage>
</organism>